<keyword evidence="1" id="KW-0812">Transmembrane</keyword>
<evidence type="ECO:0000256" key="1">
    <source>
        <dbReference type="SAM" id="Phobius"/>
    </source>
</evidence>
<dbReference type="Proteomes" id="UP000034160">
    <property type="component" value="Unassembled WGS sequence"/>
</dbReference>
<name>A0A0G1ADE2_9BACT</name>
<evidence type="ECO:0000313" key="2">
    <source>
        <dbReference type="EMBL" id="KKS32126.1"/>
    </source>
</evidence>
<evidence type="ECO:0000313" key="3">
    <source>
        <dbReference type="Proteomes" id="UP000034160"/>
    </source>
</evidence>
<accession>A0A0G1ADE2</accession>
<feature type="transmembrane region" description="Helical" evidence="1">
    <location>
        <begin position="18"/>
        <end position="36"/>
    </location>
</feature>
<proteinExistence type="predicted"/>
<reference evidence="2 3" key="1">
    <citation type="journal article" date="2015" name="Nature">
        <title>rRNA introns, odd ribosomes, and small enigmatic genomes across a large radiation of phyla.</title>
        <authorList>
            <person name="Brown C.T."/>
            <person name="Hug L.A."/>
            <person name="Thomas B.C."/>
            <person name="Sharon I."/>
            <person name="Castelle C.J."/>
            <person name="Singh A."/>
            <person name="Wilkins M.J."/>
            <person name="Williams K.H."/>
            <person name="Banfield J.F."/>
        </authorList>
    </citation>
    <scope>NUCLEOTIDE SEQUENCE [LARGE SCALE GENOMIC DNA]</scope>
</reference>
<feature type="transmembrane region" description="Helical" evidence="1">
    <location>
        <begin position="48"/>
        <end position="67"/>
    </location>
</feature>
<sequence>MVDTRSDREIIDATRRGVFTMFMVGVSVTLLMFSYKMTEMGAGSWGKFILADMVSLIPAFAAIRWDLSHSNKKSKQFVEGKDIPSI</sequence>
<gene>
    <name evidence="2" type="ORF">UU93_C0010G0030</name>
</gene>
<keyword evidence="1" id="KW-0472">Membrane</keyword>
<dbReference type="EMBL" id="LCCN01000010">
    <property type="protein sequence ID" value="KKS32126.1"/>
    <property type="molecule type" value="Genomic_DNA"/>
</dbReference>
<protein>
    <submittedName>
        <fullName evidence="2">Uncharacterized protein</fullName>
    </submittedName>
</protein>
<dbReference type="AlphaFoldDB" id="A0A0G1ADE2"/>
<comment type="caution">
    <text evidence="2">The sequence shown here is derived from an EMBL/GenBank/DDBJ whole genome shotgun (WGS) entry which is preliminary data.</text>
</comment>
<organism evidence="2 3">
    <name type="scientific">Candidatus Amesbacteria bacterium GW2011_GWA2_42_12</name>
    <dbReference type="NCBI Taxonomy" id="1618356"/>
    <lineage>
        <taxon>Bacteria</taxon>
        <taxon>Candidatus Amesiibacteriota</taxon>
    </lineage>
</organism>
<keyword evidence="1" id="KW-1133">Transmembrane helix</keyword>